<dbReference type="SUPFAM" id="SSF49482">
    <property type="entry name" value="Aromatic compound dioxygenase"/>
    <property type="match status" value="1"/>
</dbReference>
<comment type="similarity">
    <text evidence="2">Belongs to the intradiol ring-cleavage dioxygenase family.</text>
</comment>
<evidence type="ECO:0000256" key="4">
    <source>
        <dbReference type="ARBA" id="ARBA00022964"/>
    </source>
</evidence>
<reference evidence="9" key="1">
    <citation type="submission" date="2022-06" db="EMBL/GenBank/DDBJ databases">
        <title>Genome Sequence of Candolleomyces eurysporus.</title>
        <authorList>
            <person name="Buettner E."/>
        </authorList>
    </citation>
    <scope>NUCLEOTIDE SEQUENCE</scope>
    <source>
        <strain evidence="9">VTCC 930004</strain>
    </source>
</reference>
<keyword evidence="6" id="KW-0408">Iron</keyword>
<sequence>MDPGEAARHAAAIHGTDFSKIPEFKDITAASITEHVHAINSNCPDERTKFIFKSLTTHLHNFVRETSLTTEEWMAALDFLKATGQKCTDLRHEFILLSDTLGASSLVTAINNPKPPGCTEGTVLGPFFEEDAHDFQFGESIASEGRGHYMYVEGSILNTKGEPIPGAIIDTWESDGQGKYDNQYENRTGPDCRGRLVSDASGKYAYRAVVPVPYGIPDDGPVAQLLGRLGRHIYRPGHLHVQINAPGYETLITALYFEGDPYLTSDAVFGVRNSLVVKTELINDPNIARSRGFPDPLKPHVLLKQDFVLPTVEEVKALKESSTS</sequence>
<dbReference type="Gene3D" id="2.60.130.10">
    <property type="entry name" value="Aromatic compound dioxygenase"/>
    <property type="match status" value="1"/>
</dbReference>
<feature type="domain" description="Intradiol ring-cleavage dioxygenases" evidence="7">
    <location>
        <begin position="142"/>
        <end position="284"/>
    </location>
</feature>
<evidence type="ECO:0000256" key="1">
    <source>
        <dbReference type="ARBA" id="ARBA00001965"/>
    </source>
</evidence>
<name>A0A9W8J376_9AGAR</name>
<keyword evidence="3" id="KW-0479">Metal-binding</keyword>
<dbReference type="InterPro" id="IPR007535">
    <property type="entry name" value="Catechol_dOase_N"/>
</dbReference>
<keyword evidence="5" id="KW-0560">Oxidoreductase</keyword>
<feature type="domain" description="Catechol dioxygenase N-terminal" evidence="8">
    <location>
        <begin position="45"/>
        <end position="118"/>
    </location>
</feature>
<evidence type="ECO:0000259" key="8">
    <source>
        <dbReference type="Pfam" id="PF04444"/>
    </source>
</evidence>
<organism evidence="9 10">
    <name type="scientific">Candolleomyces eurysporus</name>
    <dbReference type="NCBI Taxonomy" id="2828524"/>
    <lineage>
        <taxon>Eukaryota</taxon>
        <taxon>Fungi</taxon>
        <taxon>Dikarya</taxon>
        <taxon>Basidiomycota</taxon>
        <taxon>Agaricomycotina</taxon>
        <taxon>Agaricomycetes</taxon>
        <taxon>Agaricomycetidae</taxon>
        <taxon>Agaricales</taxon>
        <taxon>Agaricineae</taxon>
        <taxon>Psathyrellaceae</taxon>
        <taxon>Candolleomyces</taxon>
    </lineage>
</organism>
<comment type="cofactor">
    <cofactor evidence="1">
        <name>Fe(3+)</name>
        <dbReference type="ChEBI" id="CHEBI:29034"/>
    </cofactor>
</comment>
<dbReference type="GO" id="GO:0009712">
    <property type="term" value="P:catechol-containing compound metabolic process"/>
    <property type="evidence" value="ECO:0007669"/>
    <property type="project" value="InterPro"/>
</dbReference>
<dbReference type="InterPro" id="IPR000627">
    <property type="entry name" value="Intradiol_dOase_C"/>
</dbReference>
<gene>
    <name evidence="9" type="ORF">H1R20_g12067</name>
</gene>
<evidence type="ECO:0000256" key="5">
    <source>
        <dbReference type="ARBA" id="ARBA00023002"/>
    </source>
</evidence>
<dbReference type="InterPro" id="IPR050770">
    <property type="entry name" value="Intradiol_RC_Dioxygenase"/>
</dbReference>
<evidence type="ECO:0008006" key="11">
    <source>
        <dbReference type="Google" id="ProtNLM"/>
    </source>
</evidence>
<dbReference type="OrthoDB" id="5238185at2759"/>
<evidence type="ECO:0000256" key="6">
    <source>
        <dbReference type="ARBA" id="ARBA00023004"/>
    </source>
</evidence>
<protein>
    <recommendedName>
        <fullName evidence="11">Aromatic compound dioxygenase</fullName>
    </recommendedName>
</protein>
<dbReference type="AlphaFoldDB" id="A0A9W8J376"/>
<proteinExistence type="inferred from homology"/>
<comment type="caution">
    <text evidence="9">The sequence shown here is derived from an EMBL/GenBank/DDBJ whole genome shotgun (WGS) entry which is preliminary data.</text>
</comment>
<dbReference type="GO" id="GO:0008199">
    <property type="term" value="F:ferric iron binding"/>
    <property type="evidence" value="ECO:0007669"/>
    <property type="project" value="InterPro"/>
</dbReference>
<evidence type="ECO:0000313" key="10">
    <source>
        <dbReference type="Proteomes" id="UP001140091"/>
    </source>
</evidence>
<dbReference type="InterPro" id="IPR015889">
    <property type="entry name" value="Intradiol_dOase_core"/>
</dbReference>
<evidence type="ECO:0000313" key="9">
    <source>
        <dbReference type="EMBL" id="KAJ2925033.1"/>
    </source>
</evidence>
<accession>A0A9W8J376</accession>
<dbReference type="Proteomes" id="UP001140091">
    <property type="component" value="Unassembled WGS sequence"/>
</dbReference>
<dbReference type="Pfam" id="PF00775">
    <property type="entry name" value="Dioxygenase_C"/>
    <property type="match status" value="1"/>
</dbReference>
<feature type="non-terminal residue" evidence="9">
    <location>
        <position position="324"/>
    </location>
</feature>
<dbReference type="GO" id="GO:0018576">
    <property type="term" value="F:catechol 1,2-dioxygenase activity"/>
    <property type="evidence" value="ECO:0007669"/>
    <property type="project" value="InterPro"/>
</dbReference>
<dbReference type="PANTHER" id="PTHR33711:SF7">
    <property type="entry name" value="INTRADIOL RING-CLEAVAGE DIOXYGENASES DOMAIN-CONTAINING PROTEIN-RELATED"/>
    <property type="match status" value="1"/>
</dbReference>
<evidence type="ECO:0000256" key="2">
    <source>
        <dbReference type="ARBA" id="ARBA00007825"/>
    </source>
</evidence>
<dbReference type="EMBL" id="JANBPK010001197">
    <property type="protein sequence ID" value="KAJ2925033.1"/>
    <property type="molecule type" value="Genomic_DNA"/>
</dbReference>
<evidence type="ECO:0000256" key="3">
    <source>
        <dbReference type="ARBA" id="ARBA00022723"/>
    </source>
</evidence>
<keyword evidence="10" id="KW-1185">Reference proteome</keyword>
<keyword evidence="4" id="KW-0223">Dioxygenase</keyword>
<dbReference type="Pfam" id="PF04444">
    <property type="entry name" value="Dioxygenase_N"/>
    <property type="match status" value="1"/>
</dbReference>
<evidence type="ECO:0000259" key="7">
    <source>
        <dbReference type="Pfam" id="PF00775"/>
    </source>
</evidence>
<dbReference type="PANTHER" id="PTHR33711">
    <property type="entry name" value="DIOXYGENASE, PUTATIVE (AFU_ORTHOLOGUE AFUA_2G02910)-RELATED"/>
    <property type="match status" value="1"/>
</dbReference>